<sequence>MGCFGEKRTSSSAPMTCIVNDAHLGREGVCGKVAAGKHSVCATHLCQYRPSPNGRRCGKLPLRLASRRVYTAAGWYPDTAESVYCKEHEKYNCMGVISDTMRCSAARTPGEAYCLTHAAVMCKWEAGDGRLYVTCYSTAENEDGVGCPEPRCQSSIFCWGHRCLWKADEHTQCSEAWYSNTPGVCPQHMCVKRGCENRAQDGIDRCVDHVCAFVPPPDWPSDFFPCYREPVEGQSYCEFHDGYLWYQEQVWLDAQAGGGWYG</sequence>
<protein>
    <submittedName>
        <fullName evidence="1">Uncharacterized protein</fullName>
    </submittedName>
</protein>
<dbReference type="GeneID" id="87825901"/>
<dbReference type="EMBL" id="MU853231">
    <property type="protein sequence ID" value="KAK4122407.1"/>
    <property type="molecule type" value="Genomic_DNA"/>
</dbReference>
<accession>A0AAN6Z2B9</accession>
<keyword evidence="2" id="KW-1185">Reference proteome</keyword>
<dbReference type="AlphaFoldDB" id="A0AAN6Z2B9"/>
<dbReference type="RefSeq" id="XP_062646178.1">
    <property type="nucleotide sequence ID" value="XM_062789131.1"/>
</dbReference>
<name>A0AAN6Z2B9_9PEZI</name>
<comment type="caution">
    <text evidence="1">The sequence shown here is derived from an EMBL/GenBank/DDBJ whole genome shotgun (WGS) entry which is preliminary data.</text>
</comment>
<dbReference type="Proteomes" id="UP001302602">
    <property type="component" value="Unassembled WGS sequence"/>
</dbReference>
<evidence type="ECO:0000313" key="2">
    <source>
        <dbReference type="Proteomes" id="UP001302602"/>
    </source>
</evidence>
<organism evidence="1 2">
    <name type="scientific">Parathielavia appendiculata</name>
    <dbReference type="NCBI Taxonomy" id="2587402"/>
    <lineage>
        <taxon>Eukaryota</taxon>
        <taxon>Fungi</taxon>
        <taxon>Dikarya</taxon>
        <taxon>Ascomycota</taxon>
        <taxon>Pezizomycotina</taxon>
        <taxon>Sordariomycetes</taxon>
        <taxon>Sordariomycetidae</taxon>
        <taxon>Sordariales</taxon>
        <taxon>Chaetomiaceae</taxon>
        <taxon>Parathielavia</taxon>
    </lineage>
</organism>
<reference evidence="1" key="2">
    <citation type="submission" date="2023-05" db="EMBL/GenBank/DDBJ databases">
        <authorList>
            <consortium name="Lawrence Berkeley National Laboratory"/>
            <person name="Steindorff A."/>
            <person name="Hensen N."/>
            <person name="Bonometti L."/>
            <person name="Westerberg I."/>
            <person name="Brannstrom I.O."/>
            <person name="Guillou S."/>
            <person name="Cros-Aarteil S."/>
            <person name="Calhoun S."/>
            <person name="Haridas S."/>
            <person name="Kuo A."/>
            <person name="Mondo S."/>
            <person name="Pangilinan J."/>
            <person name="Riley R."/>
            <person name="Labutti K."/>
            <person name="Andreopoulos B."/>
            <person name="Lipzen A."/>
            <person name="Chen C."/>
            <person name="Yanf M."/>
            <person name="Daum C."/>
            <person name="Ng V."/>
            <person name="Clum A."/>
            <person name="Ohm R."/>
            <person name="Martin F."/>
            <person name="Silar P."/>
            <person name="Natvig D."/>
            <person name="Lalanne C."/>
            <person name="Gautier V."/>
            <person name="Ament-Velasquez S.L."/>
            <person name="Kruys A."/>
            <person name="Hutchinson M.I."/>
            <person name="Powell A.J."/>
            <person name="Barry K."/>
            <person name="Miller A.N."/>
            <person name="Grigoriev I.V."/>
            <person name="Debuchy R."/>
            <person name="Gladieux P."/>
            <person name="Thoren M.H."/>
            <person name="Johannesson H."/>
        </authorList>
    </citation>
    <scope>NUCLEOTIDE SEQUENCE</scope>
    <source>
        <strain evidence="1">CBS 731.68</strain>
    </source>
</reference>
<reference evidence="1" key="1">
    <citation type="journal article" date="2023" name="Mol. Phylogenet. Evol.">
        <title>Genome-scale phylogeny and comparative genomics of the fungal order Sordariales.</title>
        <authorList>
            <person name="Hensen N."/>
            <person name="Bonometti L."/>
            <person name="Westerberg I."/>
            <person name="Brannstrom I.O."/>
            <person name="Guillou S."/>
            <person name="Cros-Aarteil S."/>
            <person name="Calhoun S."/>
            <person name="Haridas S."/>
            <person name="Kuo A."/>
            <person name="Mondo S."/>
            <person name="Pangilinan J."/>
            <person name="Riley R."/>
            <person name="LaButti K."/>
            <person name="Andreopoulos B."/>
            <person name="Lipzen A."/>
            <person name="Chen C."/>
            <person name="Yan M."/>
            <person name="Daum C."/>
            <person name="Ng V."/>
            <person name="Clum A."/>
            <person name="Steindorff A."/>
            <person name="Ohm R.A."/>
            <person name="Martin F."/>
            <person name="Silar P."/>
            <person name="Natvig D.O."/>
            <person name="Lalanne C."/>
            <person name="Gautier V."/>
            <person name="Ament-Velasquez S.L."/>
            <person name="Kruys A."/>
            <person name="Hutchinson M.I."/>
            <person name="Powell A.J."/>
            <person name="Barry K."/>
            <person name="Miller A.N."/>
            <person name="Grigoriev I.V."/>
            <person name="Debuchy R."/>
            <person name="Gladieux P."/>
            <person name="Hiltunen Thoren M."/>
            <person name="Johannesson H."/>
        </authorList>
    </citation>
    <scope>NUCLEOTIDE SEQUENCE</scope>
    <source>
        <strain evidence="1">CBS 731.68</strain>
    </source>
</reference>
<gene>
    <name evidence="1" type="ORF">N657DRAFT_575820</name>
</gene>
<evidence type="ECO:0000313" key="1">
    <source>
        <dbReference type="EMBL" id="KAK4122407.1"/>
    </source>
</evidence>
<proteinExistence type="predicted"/>